<accession>A0A2S2Q9B4</accession>
<evidence type="ECO:0000256" key="1">
    <source>
        <dbReference type="SAM" id="MobiDB-lite"/>
    </source>
</evidence>
<proteinExistence type="predicted"/>
<feature type="region of interest" description="Disordered" evidence="1">
    <location>
        <begin position="32"/>
        <end position="75"/>
    </location>
</feature>
<sequence length="132" mass="14860">MAFHKSEMARRALRAEKYSSFTDSQIVVGEYATRANEPTAEDYNHSSGGGDGSETVNTCRPKSPVSSDFPSLRNRLDTLQMSTVDDPDDMRPSNDLKNVRNVTRTKNRQPKIVITAEAVVMVVRRSKIELRR</sequence>
<organism evidence="2">
    <name type="scientific">Sipha flava</name>
    <name type="common">yellow sugarcane aphid</name>
    <dbReference type="NCBI Taxonomy" id="143950"/>
    <lineage>
        <taxon>Eukaryota</taxon>
        <taxon>Metazoa</taxon>
        <taxon>Ecdysozoa</taxon>
        <taxon>Arthropoda</taxon>
        <taxon>Hexapoda</taxon>
        <taxon>Insecta</taxon>
        <taxon>Pterygota</taxon>
        <taxon>Neoptera</taxon>
        <taxon>Paraneoptera</taxon>
        <taxon>Hemiptera</taxon>
        <taxon>Sternorrhyncha</taxon>
        <taxon>Aphidomorpha</taxon>
        <taxon>Aphidoidea</taxon>
        <taxon>Aphididae</taxon>
        <taxon>Sipha</taxon>
    </lineage>
</organism>
<dbReference type="EMBL" id="GGMS01005120">
    <property type="protein sequence ID" value="MBY74323.1"/>
    <property type="molecule type" value="Transcribed_RNA"/>
</dbReference>
<gene>
    <name evidence="2" type="ORF">g.51281</name>
</gene>
<dbReference type="AlphaFoldDB" id="A0A2S2Q9B4"/>
<protein>
    <submittedName>
        <fullName evidence="2">Uncharacterized protein</fullName>
    </submittedName>
</protein>
<evidence type="ECO:0000313" key="2">
    <source>
        <dbReference type="EMBL" id="MBY74323.1"/>
    </source>
</evidence>
<feature type="compositionally biased region" description="Polar residues" evidence="1">
    <location>
        <begin position="54"/>
        <end position="69"/>
    </location>
</feature>
<reference evidence="2" key="1">
    <citation type="submission" date="2018-04" db="EMBL/GenBank/DDBJ databases">
        <title>Transcriptome assembly of Sipha flava.</title>
        <authorList>
            <person name="Scully E.D."/>
            <person name="Geib S.M."/>
            <person name="Palmer N.A."/>
            <person name="Koch K."/>
            <person name="Bradshaw J."/>
            <person name="Heng-Moss T."/>
            <person name="Sarath G."/>
        </authorList>
    </citation>
    <scope>NUCLEOTIDE SEQUENCE</scope>
</reference>
<name>A0A2S2Q9B4_9HEMI</name>